<dbReference type="GO" id="GO:0006950">
    <property type="term" value="P:response to stress"/>
    <property type="evidence" value="ECO:0007669"/>
    <property type="project" value="TreeGrafter"/>
</dbReference>
<sequence>MNRWDNRLERNPGYLVHDVARLLRREFDRRVKHLGLTRAQWFVLAHLYRNDGRTQRALADELDMEPAPLGRLIDRLEESGWVRRAPSAADRRANLVHLTDKIIPLIEEMRAAANNLYKDAFKGMSNKNVEDFVEALTIAKSNLNDLSAEPVGYASDSVDELNRVQRKASKNKSQS</sequence>
<evidence type="ECO:0000259" key="4">
    <source>
        <dbReference type="PROSITE" id="PS50995"/>
    </source>
</evidence>
<organism evidence="5 6">
    <name type="scientific">Hyphococcus luteus</name>
    <dbReference type="NCBI Taxonomy" id="2058213"/>
    <lineage>
        <taxon>Bacteria</taxon>
        <taxon>Pseudomonadati</taxon>
        <taxon>Pseudomonadota</taxon>
        <taxon>Alphaproteobacteria</taxon>
        <taxon>Parvularculales</taxon>
        <taxon>Parvularculaceae</taxon>
        <taxon>Hyphococcus</taxon>
    </lineage>
</organism>
<keyword evidence="3" id="KW-0804">Transcription</keyword>
<dbReference type="AlphaFoldDB" id="A0A2S7K171"/>
<feature type="domain" description="HTH marR-type" evidence="4">
    <location>
        <begin position="9"/>
        <end position="141"/>
    </location>
</feature>
<dbReference type="InterPro" id="IPR036388">
    <property type="entry name" value="WH-like_DNA-bd_sf"/>
</dbReference>
<reference evidence="5 6" key="1">
    <citation type="submission" date="2017-12" db="EMBL/GenBank/DDBJ databases">
        <authorList>
            <person name="Hurst M.R.H."/>
        </authorList>
    </citation>
    <scope>NUCLEOTIDE SEQUENCE [LARGE SCALE GENOMIC DNA]</scope>
    <source>
        <strain evidence="5 6">SY-3-19</strain>
    </source>
</reference>
<gene>
    <name evidence="5" type="ORF">CW354_18060</name>
</gene>
<dbReference type="RefSeq" id="WP_104831466.1">
    <property type="nucleotide sequence ID" value="NZ_PJCH01000015.1"/>
</dbReference>
<dbReference type="InterPro" id="IPR000835">
    <property type="entry name" value="HTH_MarR-typ"/>
</dbReference>
<evidence type="ECO:0000256" key="2">
    <source>
        <dbReference type="ARBA" id="ARBA00023125"/>
    </source>
</evidence>
<dbReference type="PRINTS" id="PR00598">
    <property type="entry name" value="HTHMARR"/>
</dbReference>
<evidence type="ECO:0000313" key="5">
    <source>
        <dbReference type="EMBL" id="PQA86254.1"/>
    </source>
</evidence>
<proteinExistence type="predicted"/>
<comment type="caution">
    <text evidence="5">The sequence shown here is derived from an EMBL/GenBank/DDBJ whole genome shotgun (WGS) entry which is preliminary data.</text>
</comment>
<dbReference type="OrthoDB" id="5974674at2"/>
<accession>A0A2S7K171</accession>
<dbReference type="InterPro" id="IPR039422">
    <property type="entry name" value="MarR/SlyA-like"/>
</dbReference>
<dbReference type="Gene3D" id="1.10.10.10">
    <property type="entry name" value="Winged helix-like DNA-binding domain superfamily/Winged helix DNA-binding domain"/>
    <property type="match status" value="1"/>
</dbReference>
<dbReference type="PROSITE" id="PS50995">
    <property type="entry name" value="HTH_MARR_2"/>
    <property type="match status" value="1"/>
</dbReference>
<keyword evidence="1" id="KW-0805">Transcription regulation</keyword>
<dbReference type="Proteomes" id="UP000239504">
    <property type="component" value="Unassembled WGS sequence"/>
</dbReference>
<dbReference type="SUPFAM" id="SSF46785">
    <property type="entry name" value="Winged helix' DNA-binding domain"/>
    <property type="match status" value="1"/>
</dbReference>
<keyword evidence="6" id="KW-1185">Reference proteome</keyword>
<evidence type="ECO:0000256" key="1">
    <source>
        <dbReference type="ARBA" id="ARBA00023015"/>
    </source>
</evidence>
<dbReference type="EMBL" id="PJCH01000015">
    <property type="protein sequence ID" value="PQA86254.1"/>
    <property type="molecule type" value="Genomic_DNA"/>
</dbReference>
<dbReference type="Pfam" id="PF12802">
    <property type="entry name" value="MarR_2"/>
    <property type="match status" value="1"/>
</dbReference>
<dbReference type="GO" id="GO:0003700">
    <property type="term" value="F:DNA-binding transcription factor activity"/>
    <property type="evidence" value="ECO:0007669"/>
    <property type="project" value="InterPro"/>
</dbReference>
<name>A0A2S7K171_9PROT</name>
<keyword evidence="2" id="KW-0238">DNA-binding</keyword>
<dbReference type="InterPro" id="IPR036390">
    <property type="entry name" value="WH_DNA-bd_sf"/>
</dbReference>
<protein>
    <submittedName>
        <fullName evidence="5">MarR family transcriptional regulator</fullName>
    </submittedName>
</protein>
<dbReference type="SMART" id="SM00347">
    <property type="entry name" value="HTH_MARR"/>
    <property type="match status" value="1"/>
</dbReference>
<evidence type="ECO:0000256" key="3">
    <source>
        <dbReference type="ARBA" id="ARBA00023163"/>
    </source>
</evidence>
<evidence type="ECO:0000313" key="6">
    <source>
        <dbReference type="Proteomes" id="UP000239504"/>
    </source>
</evidence>
<dbReference type="PANTHER" id="PTHR33164:SF64">
    <property type="entry name" value="TRANSCRIPTIONAL REGULATOR SLYA"/>
    <property type="match status" value="1"/>
</dbReference>
<dbReference type="PANTHER" id="PTHR33164">
    <property type="entry name" value="TRANSCRIPTIONAL REGULATOR, MARR FAMILY"/>
    <property type="match status" value="1"/>
</dbReference>
<dbReference type="GO" id="GO:0003677">
    <property type="term" value="F:DNA binding"/>
    <property type="evidence" value="ECO:0007669"/>
    <property type="project" value="UniProtKB-KW"/>
</dbReference>